<comment type="caution">
    <text evidence="3">The sequence shown here is derived from an EMBL/GenBank/DDBJ whole genome shotgun (WGS) entry which is preliminary data.</text>
</comment>
<feature type="region of interest" description="Disordered" evidence="1">
    <location>
        <begin position="189"/>
        <end position="217"/>
    </location>
</feature>
<dbReference type="Pfam" id="PF00096">
    <property type="entry name" value="zf-C2H2"/>
    <property type="match status" value="1"/>
</dbReference>
<feature type="compositionally biased region" description="Polar residues" evidence="1">
    <location>
        <begin position="189"/>
        <end position="201"/>
    </location>
</feature>
<reference evidence="3" key="1">
    <citation type="journal article" date="2020" name="New Phytol.">
        <title>Comparative genomics reveals dynamic genome evolution in host specialist ectomycorrhizal fungi.</title>
        <authorList>
            <person name="Lofgren L.A."/>
            <person name="Nguyen N.H."/>
            <person name="Vilgalys R."/>
            <person name="Ruytinx J."/>
            <person name="Liao H.L."/>
            <person name="Branco S."/>
            <person name="Kuo A."/>
            <person name="LaButti K."/>
            <person name="Lipzen A."/>
            <person name="Andreopoulos W."/>
            <person name="Pangilinan J."/>
            <person name="Riley R."/>
            <person name="Hundley H."/>
            <person name="Na H."/>
            <person name="Barry K."/>
            <person name="Grigoriev I.V."/>
            <person name="Stajich J.E."/>
            <person name="Kennedy P.G."/>
        </authorList>
    </citation>
    <scope>NUCLEOTIDE SEQUENCE</scope>
    <source>
        <strain evidence="3">FC203</strain>
    </source>
</reference>
<dbReference type="RefSeq" id="XP_041222964.1">
    <property type="nucleotide sequence ID" value="XM_041362412.1"/>
</dbReference>
<dbReference type="Proteomes" id="UP001195769">
    <property type="component" value="Unassembled WGS sequence"/>
</dbReference>
<dbReference type="GeneID" id="64656710"/>
<organism evidence="3 4">
    <name type="scientific">Suillus fuscotomentosus</name>
    <dbReference type="NCBI Taxonomy" id="1912939"/>
    <lineage>
        <taxon>Eukaryota</taxon>
        <taxon>Fungi</taxon>
        <taxon>Dikarya</taxon>
        <taxon>Basidiomycota</taxon>
        <taxon>Agaricomycotina</taxon>
        <taxon>Agaricomycetes</taxon>
        <taxon>Agaricomycetidae</taxon>
        <taxon>Boletales</taxon>
        <taxon>Suillineae</taxon>
        <taxon>Suillaceae</taxon>
        <taxon>Suillus</taxon>
    </lineage>
</organism>
<sequence length="271" mass="29579">MNPQLEVLKRACICKGELVPRFVYSRSEHELTMDVHSRPESSLPTPQLTSSSWSGDVPDQDSTRSSLKSCLECLDRLLVTVQSEITIVGGEGTLDGDMDSQAIVNDEPQIIMPLAFELNAVPPSSTPPEFSVLAEPPAFPGQFSDLKYGPLGFGTSTLAEDLLPDGTPGVVSYGLGVLGLLPQYDTYSDGKTLSESSTSHDQQPRLPIAQGSPSQHKVNCIWPGCSRTVKKDNLTRHVNEVHRRKVKAVCVGCGKKFARPYMLRDHICRAE</sequence>
<evidence type="ECO:0000313" key="4">
    <source>
        <dbReference type="Proteomes" id="UP001195769"/>
    </source>
</evidence>
<protein>
    <recommendedName>
        <fullName evidence="2">C2H2-type domain-containing protein</fullName>
    </recommendedName>
</protein>
<proteinExistence type="predicted"/>
<evidence type="ECO:0000313" key="3">
    <source>
        <dbReference type="EMBL" id="KAG1897388.1"/>
    </source>
</evidence>
<name>A0AAD4HI24_9AGAM</name>
<evidence type="ECO:0000259" key="2">
    <source>
        <dbReference type="Pfam" id="PF00096"/>
    </source>
</evidence>
<accession>A0AAD4HI24</accession>
<dbReference type="InterPro" id="IPR013087">
    <property type="entry name" value="Znf_C2H2_type"/>
</dbReference>
<evidence type="ECO:0000256" key="1">
    <source>
        <dbReference type="SAM" id="MobiDB-lite"/>
    </source>
</evidence>
<gene>
    <name evidence="3" type="ORF">F5891DRAFT_1049240</name>
</gene>
<keyword evidence="4" id="KW-1185">Reference proteome</keyword>
<dbReference type="EMBL" id="JABBWK010000047">
    <property type="protein sequence ID" value="KAG1897388.1"/>
    <property type="molecule type" value="Genomic_DNA"/>
</dbReference>
<feature type="region of interest" description="Disordered" evidence="1">
    <location>
        <begin position="35"/>
        <end position="61"/>
    </location>
</feature>
<feature type="compositionally biased region" description="Low complexity" evidence="1">
    <location>
        <begin position="41"/>
        <end position="54"/>
    </location>
</feature>
<feature type="domain" description="C2H2-type" evidence="2">
    <location>
        <begin position="249"/>
        <end position="268"/>
    </location>
</feature>
<dbReference type="AlphaFoldDB" id="A0AAD4HI24"/>
<dbReference type="Gene3D" id="3.30.160.60">
    <property type="entry name" value="Classic Zinc Finger"/>
    <property type="match status" value="1"/>
</dbReference>